<proteinExistence type="predicted"/>
<keyword evidence="3" id="KW-1185">Reference proteome</keyword>
<reference evidence="2" key="1">
    <citation type="journal article" date="2023" name="Front. Mar. Sci.">
        <title>A new Merluccius polli reference genome to investigate the effects of global change in West African waters.</title>
        <authorList>
            <person name="Mateo J.L."/>
            <person name="Blanco-Fernandez C."/>
            <person name="Garcia-Vazquez E."/>
            <person name="Machado-Schiaffino G."/>
        </authorList>
    </citation>
    <scope>NUCLEOTIDE SEQUENCE</scope>
    <source>
        <strain evidence="2">C29</strain>
        <tissue evidence="2">Fin</tissue>
    </source>
</reference>
<feature type="compositionally biased region" description="Pro residues" evidence="1">
    <location>
        <begin position="342"/>
        <end position="352"/>
    </location>
</feature>
<feature type="region of interest" description="Disordered" evidence="1">
    <location>
        <begin position="86"/>
        <end position="158"/>
    </location>
</feature>
<feature type="region of interest" description="Disordered" evidence="1">
    <location>
        <begin position="422"/>
        <end position="468"/>
    </location>
</feature>
<organism evidence="2 3">
    <name type="scientific">Merluccius polli</name>
    <name type="common">Benguela hake</name>
    <name type="synonym">Merluccius cadenati</name>
    <dbReference type="NCBI Taxonomy" id="89951"/>
    <lineage>
        <taxon>Eukaryota</taxon>
        <taxon>Metazoa</taxon>
        <taxon>Chordata</taxon>
        <taxon>Craniata</taxon>
        <taxon>Vertebrata</taxon>
        <taxon>Euteleostomi</taxon>
        <taxon>Actinopterygii</taxon>
        <taxon>Neopterygii</taxon>
        <taxon>Teleostei</taxon>
        <taxon>Neoteleostei</taxon>
        <taxon>Acanthomorphata</taxon>
        <taxon>Zeiogadaria</taxon>
        <taxon>Gadariae</taxon>
        <taxon>Gadiformes</taxon>
        <taxon>Gadoidei</taxon>
        <taxon>Merlucciidae</taxon>
        <taxon>Merluccius</taxon>
    </lineage>
</organism>
<protein>
    <submittedName>
        <fullName evidence="2">Girdin</fullName>
    </submittedName>
</protein>
<evidence type="ECO:0000256" key="1">
    <source>
        <dbReference type="SAM" id="MobiDB-lite"/>
    </source>
</evidence>
<evidence type="ECO:0000313" key="3">
    <source>
        <dbReference type="Proteomes" id="UP001174136"/>
    </source>
</evidence>
<feature type="region of interest" description="Disordered" evidence="1">
    <location>
        <begin position="182"/>
        <end position="255"/>
    </location>
</feature>
<dbReference type="Proteomes" id="UP001174136">
    <property type="component" value="Unassembled WGS sequence"/>
</dbReference>
<name>A0AA47N0M6_MERPO</name>
<accession>A0AA47N0M6</accession>
<feature type="compositionally biased region" description="Polar residues" evidence="1">
    <location>
        <begin position="123"/>
        <end position="150"/>
    </location>
</feature>
<feature type="region of interest" description="Disordered" evidence="1">
    <location>
        <begin position="290"/>
        <end position="371"/>
    </location>
</feature>
<comment type="caution">
    <text evidence="2">The sequence shown here is derived from an EMBL/GenBank/DDBJ whole genome shotgun (WGS) entry which is preliminary data.</text>
</comment>
<feature type="compositionally biased region" description="Basic and acidic residues" evidence="1">
    <location>
        <begin position="302"/>
        <end position="312"/>
    </location>
</feature>
<feature type="compositionally biased region" description="Polar residues" evidence="1">
    <location>
        <begin position="290"/>
        <end position="300"/>
    </location>
</feature>
<sequence>MNDLLQSMAVAGGPGAPGGQWACSSEYLEGLEHSGGAGMPATNGCGQQHMKELAFSTNAIDCATLTLPSASKGRAKQRLRVTDIASSEDMVGSTDEARGALNGSLSRPHSESSGEFSLDHEVWSSSGSSPTQQHPSSARCTHQSPLQPQRSLEPCGSPAQTCKTLTHDVLSLQQFLKEGIEPAESGSQENMTADSPRLSNSSEPPSQRERPPAATCARGILRSASSKASERPPRLGAQVPRRPTLRKTESTRVSGSVVPRASLALQGRAVSVSDCLDATTSALLPRASSVISTAEGSTRRTSVHEMLSKDSRQPVSVDASPPATAAATTGARLQPSLSEYPPLTPPHPPPGSPSRSLEPPHPTPALPKSMSLPCSRALEEPDLTTLESFLGPSFTVESVFKDSIFSQDKSLPFLSLNPTLVSNISGPPPRPNHPGDPQTQVAHCQSNGQAVSKSANQKEYDEADSDQSLTLSAEDKSLWYEYGCV</sequence>
<evidence type="ECO:0000313" key="2">
    <source>
        <dbReference type="EMBL" id="KAK0150014.1"/>
    </source>
</evidence>
<feature type="compositionally biased region" description="Basic and acidic residues" evidence="1">
    <location>
        <begin position="108"/>
        <end position="122"/>
    </location>
</feature>
<dbReference type="AlphaFoldDB" id="A0AA47N0M6"/>
<gene>
    <name evidence="2" type="primary">CCDC88A_0</name>
    <name evidence="2" type="ORF">N1851_009249</name>
</gene>
<feature type="compositionally biased region" description="Polar residues" evidence="1">
    <location>
        <begin position="438"/>
        <end position="457"/>
    </location>
</feature>
<dbReference type="EMBL" id="JAOPHQ010001706">
    <property type="protein sequence ID" value="KAK0150014.1"/>
    <property type="molecule type" value="Genomic_DNA"/>
</dbReference>